<reference evidence="1 2" key="1">
    <citation type="journal article" date="2019" name="Sci. Rep.">
        <title>Orb-weaving spider Araneus ventricosus genome elucidates the spidroin gene catalogue.</title>
        <authorList>
            <person name="Kono N."/>
            <person name="Nakamura H."/>
            <person name="Ohtoshi R."/>
            <person name="Moran D.A.P."/>
            <person name="Shinohara A."/>
            <person name="Yoshida Y."/>
            <person name="Fujiwara M."/>
            <person name="Mori M."/>
            <person name="Tomita M."/>
            <person name="Arakawa K."/>
        </authorList>
    </citation>
    <scope>NUCLEOTIDE SEQUENCE [LARGE SCALE GENOMIC DNA]</scope>
</reference>
<dbReference type="AlphaFoldDB" id="A0A4Y2JVQ5"/>
<dbReference type="Proteomes" id="UP000499080">
    <property type="component" value="Unassembled WGS sequence"/>
</dbReference>
<keyword evidence="2" id="KW-1185">Reference proteome</keyword>
<accession>A0A4Y2JVQ5</accession>
<sequence length="150" mass="16613">MYVKAELSCEKMVYLDIGTSYNSLLAMLERFLEINPAISKALIDIKEQQILVNADFETDGNLTGLKPIKIGLEKLCSRNATLLTAEGVFAFITAELKKENSELAKNVKGSLVQRSSERRNVSLVGLMQYTNFGRKYDAAAVAVDVPHLLN</sequence>
<gene>
    <name evidence="1" type="ORF">AVEN_156418_1</name>
</gene>
<protein>
    <submittedName>
        <fullName evidence="1">Uncharacterized protein</fullName>
    </submittedName>
</protein>
<dbReference type="OrthoDB" id="10050977at2759"/>
<name>A0A4Y2JVQ5_ARAVE</name>
<evidence type="ECO:0000313" key="1">
    <source>
        <dbReference type="EMBL" id="GBM93917.1"/>
    </source>
</evidence>
<proteinExistence type="predicted"/>
<dbReference type="EMBL" id="BGPR01112033">
    <property type="protein sequence ID" value="GBM93917.1"/>
    <property type="molecule type" value="Genomic_DNA"/>
</dbReference>
<evidence type="ECO:0000313" key="2">
    <source>
        <dbReference type="Proteomes" id="UP000499080"/>
    </source>
</evidence>
<organism evidence="1 2">
    <name type="scientific">Araneus ventricosus</name>
    <name type="common">Orbweaver spider</name>
    <name type="synonym">Epeira ventricosa</name>
    <dbReference type="NCBI Taxonomy" id="182803"/>
    <lineage>
        <taxon>Eukaryota</taxon>
        <taxon>Metazoa</taxon>
        <taxon>Ecdysozoa</taxon>
        <taxon>Arthropoda</taxon>
        <taxon>Chelicerata</taxon>
        <taxon>Arachnida</taxon>
        <taxon>Araneae</taxon>
        <taxon>Araneomorphae</taxon>
        <taxon>Entelegynae</taxon>
        <taxon>Araneoidea</taxon>
        <taxon>Araneidae</taxon>
        <taxon>Araneus</taxon>
    </lineage>
</organism>
<comment type="caution">
    <text evidence="1">The sequence shown here is derived from an EMBL/GenBank/DDBJ whole genome shotgun (WGS) entry which is preliminary data.</text>
</comment>